<reference evidence="8" key="1">
    <citation type="journal article" date="2023" name="Int. J. Syst. Evol. Microbiol.">
        <title>Mesoterricola silvestris gen. nov., sp. nov., Mesoterricola sediminis sp. nov., Geothrix oryzae sp. nov., Geothrix edaphica sp. nov., Geothrix rubra sp. nov., and Geothrix limicola sp. nov., six novel members of Acidobacteriota isolated from soils.</title>
        <authorList>
            <person name="Itoh H."/>
            <person name="Sugisawa Y."/>
            <person name="Mise K."/>
            <person name="Xu Z."/>
            <person name="Kuniyasu M."/>
            <person name="Ushijima N."/>
            <person name="Kawano K."/>
            <person name="Kobayashi E."/>
            <person name="Shiratori Y."/>
            <person name="Masuda Y."/>
            <person name="Senoo K."/>
        </authorList>
    </citation>
    <scope>NUCLEOTIDE SEQUENCE [LARGE SCALE GENOMIC DNA]</scope>
    <source>
        <strain evidence="8">Red222</strain>
    </source>
</reference>
<proteinExistence type="inferred from homology"/>
<evidence type="ECO:0000256" key="1">
    <source>
        <dbReference type="ARBA" id="ARBA00002388"/>
    </source>
</evidence>
<evidence type="ECO:0000256" key="4">
    <source>
        <dbReference type="ARBA" id="ARBA00023235"/>
    </source>
</evidence>
<dbReference type="Pfam" id="PF00160">
    <property type="entry name" value="Pro_isomerase"/>
    <property type="match status" value="1"/>
</dbReference>
<dbReference type="GO" id="GO:0016853">
    <property type="term" value="F:isomerase activity"/>
    <property type="evidence" value="ECO:0007669"/>
    <property type="project" value="UniProtKB-KW"/>
</dbReference>
<keyword evidence="3 5" id="KW-0697">Rotamase</keyword>
<feature type="domain" description="PPIase cyclophilin-type" evidence="6">
    <location>
        <begin position="1"/>
        <end position="143"/>
    </location>
</feature>
<comment type="catalytic activity">
    <reaction evidence="5">
        <text>[protein]-peptidylproline (omega=180) = [protein]-peptidylproline (omega=0)</text>
        <dbReference type="Rhea" id="RHEA:16237"/>
        <dbReference type="Rhea" id="RHEA-COMP:10747"/>
        <dbReference type="Rhea" id="RHEA-COMP:10748"/>
        <dbReference type="ChEBI" id="CHEBI:83833"/>
        <dbReference type="ChEBI" id="CHEBI:83834"/>
        <dbReference type="EC" id="5.2.1.8"/>
    </reaction>
</comment>
<dbReference type="SUPFAM" id="SSF50891">
    <property type="entry name" value="Cyclophilin-like"/>
    <property type="match status" value="1"/>
</dbReference>
<accession>A0ABN6UXF1</accession>
<dbReference type="PANTHER" id="PTHR45625">
    <property type="entry name" value="PEPTIDYL-PROLYL CIS-TRANS ISOMERASE-RELATED"/>
    <property type="match status" value="1"/>
</dbReference>
<evidence type="ECO:0000259" key="6">
    <source>
        <dbReference type="PROSITE" id="PS50072"/>
    </source>
</evidence>
<dbReference type="EMBL" id="AP027079">
    <property type="protein sequence ID" value="BDU69481.1"/>
    <property type="molecule type" value="Genomic_DNA"/>
</dbReference>
<dbReference type="EC" id="5.2.1.8" evidence="5"/>
<dbReference type="PIRSF" id="PIRSF001467">
    <property type="entry name" value="Peptidylpro_ismrse"/>
    <property type="match status" value="1"/>
</dbReference>
<name>A0ABN6UXF1_9BACT</name>
<dbReference type="PANTHER" id="PTHR45625:SF4">
    <property type="entry name" value="PEPTIDYLPROLYL ISOMERASE DOMAIN AND WD REPEAT-CONTAINING PROTEIN 1"/>
    <property type="match status" value="1"/>
</dbReference>
<keyword evidence="8" id="KW-1185">Reference proteome</keyword>
<evidence type="ECO:0000256" key="3">
    <source>
        <dbReference type="ARBA" id="ARBA00023110"/>
    </source>
</evidence>
<dbReference type="InterPro" id="IPR029000">
    <property type="entry name" value="Cyclophilin-like_dom_sf"/>
</dbReference>
<dbReference type="InterPro" id="IPR024936">
    <property type="entry name" value="Cyclophilin-type_PPIase"/>
</dbReference>
<comment type="similarity">
    <text evidence="2 5">Belongs to the cyclophilin-type PPIase family.</text>
</comment>
<dbReference type="PROSITE" id="PS50072">
    <property type="entry name" value="CSA_PPIASE_2"/>
    <property type="match status" value="1"/>
</dbReference>
<dbReference type="InterPro" id="IPR020892">
    <property type="entry name" value="Cyclophilin-type_PPIase_CS"/>
</dbReference>
<evidence type="ECO:0000313" key="8">
    <source>
        <dbReference type="Proteomes" id="UP001242010"/>
    </source>
</evidence>
<dbReference type="CDD" id="cd00317">
    <property type="entry name" value="cyclophilin"/>
    <property type="match status" value="1"/>
</dbReference>
<keyword evidence="4 5" id="KW-0413">Isomerase</keyword>
<gene>
    <name evidence="7" type="primary">ppiB_1</name>
    <name evidence="7" type="ORF">GETHOR_15820</name>
</gene>
<organism evidence="7 8">
    <name type="scientific">Geothrix oryzae</name>
    <dbReference type="NCBI Taxonomy" id="2927975"/>
    <lineage>
        <taxon>Bacteria</taxon>
        <taxon>Pseudomonadati</taxon>
        <taxon>Acidobacteriota</taxon>
        <taxon>Holophagae</taxon>
        <taxon>Holophagales</taxon>
        <taxon>Holophagaceae</taxon>
        <taxon>Geothrix</taxon>
    </lineage>
</organism>
<dbReference type="PRINTS" id="PR00153">
    <property type="entry name" value="CSAPPISMRASE"/>
</dbReference>
<dbReference type="PROSITE" id="PS00170">
    <property type="entry name" value="CSA_PPIASE_1"/>
    <property type="match status" value="1"/>
</dbReference>
<comment type="function">
    <text evidence="1 5">PPIases accelerate the folding of proteins. It catalyzes the cis-trans isomerization of proline imidic peptide bonds in oligopeptides.</text>
</comment>
<dbReference type="Proteomes" id="UP001242010">
    <property type="component" value="Chromosome"/>
</dbReference>
<dbReference type="InterPro" id="IPR002130">
    <property type="entry name" value="Cyclophilin-type_PPIase_dom"/>
</dbReference>
<dbReference type="Gene3D" id="2.40.100.10">
    <property type="entry name" value="Cyclophilin-like"/>
    <property type="match status" value="1"/>
</dbReference>
<evidence type="ECO:0000256" key="2">
    <source>
        <dbReference type="ARBA" id="ARBA00007365"/>
    </source>
</evidence>
<dbReference type="InterPro" id="IPR044666">
    <property type="entry name" value="Cyclophilin_A-like"/>
</dbReference>
<evidence type="ECO:0000256" key="5">
    <source>
        <dbReference type="RuleBase" id="RU363019"/>
    </source>
</evidence>
<protein>
    <recommendedName>
        <fullName evidence="5">Peptidyl-prolyl cis-trans isomerase</fullName>
        <shortName evidence="5">PPIase</shortName>
        <ecNumber evidence="5">5.2.1.8</ecNumber>
    </recommendedName>
</protein>
<evidence type="ECO:0000313" key="7">
    <source>
        <dbReference type="EMBL" id="BDU69481.1"/>
    </source>
</evidence>
<dbReference type="RefSeq" id="WP_286353205.1">
    <property type="nucleotide sequence ID" value="NZ_AP027079.1"/>
</dbReference>
<sequence>MTRVLFQTDKGDINLELFPKEAPGTVANFVKLIEAGFYDGLAFHRVIPDFVIQGGCPNTKPGASGMPGTGGPGWKIKCETAGNPHQHKLGAVSMAHAGKDTGGSQFFVVNGDRRNVAHLDGVHTVFGQCVAEADIKVVQAIKANDRIVKATVVEA</sequence>